<evidence type="ECO:0000313" key="2">
    <source>
        <dbReference type="EMBL" id="CAA9586244.1"/>
    </source>
</evidence>
<feature type="signal peptide" evidence="1">
    <location>
        <begin position="1"/>
        <end position="40"/>
    </location>
</feature>
<reference evidence="2" key="1">
    <citation type="submission" date="2020-02" db="EMBL/GenBank/DDBJ databases">
        <authorList>
            <person name="Meier V. D."/>
        </authorList>
    </citation>
    <scope>NUCLEOTIDE SEQUENCE</scope>
    <source>
        <strain evidence="2">AVDCRST_MAG81</strain>
    </source>
</reference>
<organism evidence="2">
    <name type="scientific">uncultured Synechococcales cyanobacterium</name>
    <dbReference type="NCBI Taxonomy" id="1936017"/>
    <lineage>
        <taxon>Bacteria</taxon>
        <taxon>Bacillati</taxon>
        <taxon>Cyanobacteriota</taxon>
        <taxon>Cyanophyceae</taxon>
        <taxon>Synechococcales</taxon>
        <taxon>environmental samples</taxon>
    </lineage>
</organism>
<sequence length="134" mass="14040">MAHINAIHTTVKSGTMFKKTWMIGLLAATAFGFVSGPAQAGEANGSAKSIQSSEQSAANVGSYNDIFQDSTQVGVQDVDATSYGKGAANADGFLLQQSKQAGANVGVGNHVDQENTQLEVQQVDAEQFGSYYYP</sequence>
<proteinExistence type="predicted"/>
<name>A0A6J4VR16_9CYAN</name>
<accession>A0A6J4VR16</accession>
<feature type="chain" id="PRO_5027078892" evidence="1">
    <location>
        <begin position="41"/>
        <end position="134"/>
    </location>
</feature>
<gene>
    <name evidence="2" type="ORF">AVDCRST_MAG81-3868</name>
</gene>
<dbReference type="AlphaFoldDB" id="A0A6J4VR16"/>
<keyword evidence="1" id="KW-0732">Signal</keyword>
<evidence type="ECO:0000256" key="1">
    <source>
        <dbReference type="SAM" id="SignalP"/>
    </source>
</evidence>
<dbReference type="EMBL" id="CADCWO010000202">
    <property type="protein sequence ID" value="CAA9586244.1"/>
    <property type="molecule type" value="Genomic_DNA"/>
</dbReference>
<protein>
    <submittedName>
        <fullName evidence="2">Uncharacterized protein</fullName>
    </submittedName>
</protein>